<keyword evidence="2" id="KW-1185">Reference proteome</keyword>
<name>A0ACB8RYQ8_9AGAM</name>
<dbReference type="EMBL" id="MU275877">
    <property type="protein sequence ID" value="KAI0049090.1"/>
    <property type="molecule type" value="Genomic_DNA"/>
</dbReference>
<evidence type="ECO:0000313" key="2">
    <source>
        <dbReference type="Proteomes" id="UP000814033"/>
    </source>
</evidence>
<reference evidence="1" key="1">
    <citation type="submission" date="2021-02" db="EMBL/GenBank/DDBJ databases">
        <authorList>
            <consortium name="DOE Joint Genome Institute"/>
            <person name="Ahrendt S."/>
            <person name="Looney B.P."/>
            <person name="Miyauchi S."/>
            <person name="Morin E."/>
            <person name="Drula E."/>
            <person name="Courty P.E."/>
            <person name="Chicoki N."/>
            <person name="Fauchery L."/>
            <person name="Kohler A."/>
            <person name="Kuo A."/>
            <person name="Labutti K."/>
            <person name="Pangilinan J."/>
            <person name="Lipzen A."/>
            <person name="Riley R."/>
            <person name="Andreopoulos W."/>
            <person name="He G."/>
            <person name="Johnson J."/>
            <person name="Barry K.W."/>
            <person name="Grigoriev I.V."/>
            <person name="Nagy L."/>
            <person name="Hibbett D."/>
            <person name="Henrissat B."/>
            <person name="Matheny P.B."/>
            <person name="Labbe J."/>
            <person name="Martin F."/>
        </authorList>
    </citation>
    <scope>NUCLEOTIDE SEQUENCE</scope>
    <source>
        <strain evidence="1">FP105234-sp</strain>
    </source>
</reference>
<comment type="caution">
    <text evidence="1">The sequence shown here is derived from an EMBL/GenBank/DDBJ whole genome shotgun (WGS) entry which is preliminary data.</text>
</comment>
<protein>
    <submittedName>
        <fullName evidence="1">Uncharacterized protein</fullName>
    </submittedName>
</protein>
<reference evidence="1" key="2">
    <citation type="journal article" date="2022" name="New Phytol.">
        <title>Evolutionary transition to the ectomycorrhizal habit in the genomes of a hyperdiverse lineage of mushroom-forming fungi.</title>
        <authorList>
            <person name="Looney B."/>
            <person name="Miyauchi S."/>
            <person name="Morin E."/>
            <person name="Drula E."/>
            <person name="Courty P.E."/>
            <person name="Kohler A."/>
            <person name="Kuo A."/>
            <person name="LaButti K."/>
            <person name="Pangilinan J."/>
            <person name="Lipzen A."/>
            <person name="Riley R."/>
            <person name="Andreopoulos W."/>
            <person name="He G."/>
            <person name="Johnson J."/>
            <person name="Nolan M."/>
            <person name="Tritt A."/>
            <person name="Barry K.W."/>
            <person name="Grigoriev I.V."/>
            <person name="Nagy L.G."/>
            <person name="Hibbett D."/>
            <person name="Henrissat B."/>
            <person name="Matheny P.B."/>
            <person name="Labbe J."/>
            <person name="Martin F.M."/>
        </authorList>
    </citation>
    <scope>NUCLEOTIDE SEQUENCE</scope>
    <source>
        <strain evidence="1">FP105234-sp</strain>
    </source>
</reference>
<dbReference type="Proteomes" id="UP000814033">
    <property type="component" value="Unassembled WGS sequence"/>
</dbReference>
<proteinExistence type="predicted"/>
<accession>A0ACB8RYQ8</accession>
<evidence type="ECO:0000313" key="1">
    <source>
        <dbReference type="EMBL" id="KAI0049090.1"/>
    </source>
</evidence>
<sequence length="159" mass="17662">MLGRLECYVEMLVGQGLGLPVRTSERYLSMYGHLCVQIDFSPTADDRKERTRVLYERNDGATVREALCGGGWERVGASASRRQGMVADIGIPRGQEGPWAMAGVGRICLGETQRPSRRVCAYDDSSGRCSLKRRFSPGHGFRRRRLSEVALTVLSAKPR</sequence>
<organism evidence="1 2">
    <name type="scientific">Auriscalpium vulgare</name>
    <dbReference type="NCBI Taxonomy" id="40419"/>
    <lineage>
        <taxon>Eukaryota</taxon>
        <taxon>Fungi</taxon>
        <taxon>Dikarya</taxon>
        <taxon>Basidiomycota</taxon>
        <taxon>Agaricomycotina</taxon>
        <taxon>Agaricomycetes</taxon>
        <taxon>Russulales</taxon>
        <taxon>Auriscalpiaceae</taxon>
        <taxon>Auriscalpium</taxon>
    </lineage>
</organism>
<gene>
    <name evidence="1" type="ORF">FA95DRAFT_947778</name>
</gene>